<dbReference type="InterPro" id="IPR007712">
    <property type="entry name" value="RelE/ParE_toxin"/>
</dbReference>
<gene>
    <name evidence="3" type="ORF">A2V81_04275</name>
</gene>
<evidence type="ECO:0000256" key="2">
    <source>
        <dbReference type="ARBA" id="ARBA00022649"/>
    </source>
</evidence>
<dbReference type="AlphaFoldDB" id="A0A1F4XI78"/>
<evidence type="ECO:0000256" key="1">
    <source>
        <dbReference type="ARBA" id="ARBA00006226"/>
    </source>
</evidence>
<comment type="similarity">
    <text evidence="1">Belongs to the RelE toxin family.</text>
</comment>
<dbReference type="PANTHER" id="PTHR35601">
    <property type="entry name" value="TOXIN RELE"/>
    <property type="match status" value="1"/>
</dbReference>
<evidence type="ECO:0000313" key="3">
    <source>
        <dbReference type="EMBL" id="OGC81441.1"/>
    </source>
</evidence>
<name>A0A1F4XI78_9BACT</name>
<dbReference type="PANTHER" id="PTHR35601:SF1">
    <property type="entry name" value="TOXIN RELE"/>
    <property type="match status" value="1"/>
</dbReference>
<organism evidence="3 4">
    <name type="scientific">Candidatus Abawacabacteria bacterium RBG_16_42_10</name>
    <dbReference type="NCBI Taxonomy" id="1817814"/>
    <lineage>
        <taxon>Bacteria</taxon>
        <taxon>Candidatus Abawacaibacteriota</taxon>
    </lineage>
</organism>
<reference evidence="3 4" key="1">
    <citation type="journal article" date="2016" name="Nat. Commun.">
        <title>Thousands of microbial genomes shed light on interconnected biogeochemical processes in an aquifer system.</title>
        <authorList>
            <person name="Anantharaman K."/>
            <person name="Brown C.T."/>
            <person name="Hug L.A."/>
            <person name="Sharon I."/>
            <person name="Castelle C.J."/>
            <person name="Probst A.J."/>
            <person name="Thomas B.C."/>
            <person name="Singh A."/>
            <person name="Wilkins M.J."/>
            <person name="Karaoz U."/>
            <person name="Brodie E.L."/>
            <person name="Williams K.H."/>
            <person name="Hubbard S.S."/>
            <person name="Banfield J.F."/>
        </authorList>
    </citation>
    <scope>NUCLEOTIDE SEQUENCE [LARGE SCALE GENOMIC DNA]</scope>
</reference>
<dbReference type="Proteomes" id="UP000177614">
    <property type="component" value="Unassembled WGS sequence"/>
</dbReference>
<evidence type="ECO:0008006" key="5">
    <source>
        <dbReference type="Google" id="ProtNLM"/>
    </source>
</evidence>
<dbReference type="STRING" id="1817814.A2V81_04275"/>
<dbReference type="EMBL" id="MEWR01000027">
    <property type="protein sequence ID" value="OGC81441.1"/>
    <property type="molecule type" value="Genomic_DNA"/>
</dbReference>
<keyword evidence="2" id="KW-1277">Toxin-antitoxin system</keyword>
<dbReference type="InterPro" id="IPR035093">
    <property type="entry name" value="RelE/ParE_toxin_dom_sf"/>
</dbReference>
<comment type="caution">
    <text evidence="3">The sequence shown here is derived from an EMBL/GenBank/DDBJ whole genome shotgun (WGS) entry which is preliminary data.</text>
</comment>
<accession>A0A1F4XI78</accession>
<dbReference type="Gene3D" id="3.30.2310.20">
    <property type="entry name" value="RelE-like"/>
    <property type="match status" value="1"/>
</dbReference>
<dbReference type="SUPFAM" id="SSF143011">
    <property type="entry name" value="RelE-like"/>
    <property type="match status" value="1"/>
</dbReference>
<dbReference type="Pfam" id="PF05016">
    <property type="entry name" value="ParE_toxin"/>
    <property type="match status" value="1"/>
</dbReference>
<proteinExistence type="inferred from homology"/>
<evidence type="ECO:0000313" key="4">
    <source>
        <dbReference type="Proteomes" id="UP000177614"/>
    </source>
</evidence>
<protein>
    <recommendedName>
        <fullName evidence="5">Addiction module toxin RelE</fullName>
    </recommendedName>
</protein>
<sequence>MEHRFIFSQTIEKELAALDSQIRHRIVRKLLFWEATKIPLFFGTRLIGTKDRIRFRVGDYRVVCAVEGSVLKILKIAHRKEVYE</sequence>